<comment type="caution">
    <text evidence="4">The sequence shown here is derived from an EMBL/GenBank/DDBJ whole genome shotgun (WGS) entry which is preliminary data.</text>
</comment>
<dbReference type="CDD" id="cd01229">
    <property type="entry name" value="PH_Ect2"/>
    <property type="match status" value="1"/>
</dbReference>
<dbReference type="Pfam" id="PF21243">
    <property type="entry name" value="ECT2_BRCT0"/>
    <property type="match status" value="1"/>
</dbReference>
<dbReference type="PANTHER" id="PTHR16777:SF2">
    <property type="entry name" value="PROTEIN ECT2"/>
    <property type="match status" value="1"/>
</dbReference>
<feature type="domain" description="BRCT" evidence="3">
    <location>
        <begin position="180"/>
        <end position="246"/>
    </location>
</feature>
<dbReference type="Pfam" id="PF00533">
    <property type="entry name" value="BRCT"/>
    <property type="match status" value="1"/>
</dbReference>
<organism evidence="4 5">
    <name type="scientific">Labeo rohita</name>
    <name type="common">Indian major carp</name>
    <name type="synonym">Cyprinus rohita</name>
    <dbReference type="NCBI Taxonomy" id="84645"/>
    <lineage>
        <taxon>Eukaryota</taxon>
        <taxon>Metazoa</taxon>
        <taxon>Chordata</taxon>
        <taxon>Craniata</taxon>
        <taxon>Vertebrata</taxon>
        <taxon>Euteleostomi</taxon>
        <taxon>Actinopterygii</taxon>
        <taxon>Neopterygii</taxon>
        <taxon>Teleostei</taxon>
        <taxon>Ostariophysi</taxon>
        <taxon>Cypriniformes</taxon>
        <taxon>Cyprinidae</taxon>
        <taxon>Labeoninae</taxon>
        <taxon>Labeonini</taxon>
        <taxon>Labeo</taxon>
    </lineage>
</organism>
<proteinExistence type="predicted"/>
<dbReference type="PROSITE" id="PS00741">
    <property type="entry name" value="DH_1"/>
    <property type="match status" value="1"/>
</dbReference>
<dbReference type="CDD" id="cd17732">
    <property type="entry name" value="BRCT_Ect2_rpt2"/>
    <property type="match status" value="1"/>
</dbReference>
<dbReference type="EMBL" id="JACTAM010000011">
    <property type="protein sequence ID" value="KAI2659368.1"/>
    <property type="molecule type" value="Genomic_DNA"/>
</dbReference>
<dbReference type="CDD" id="cd17733">
    <property type="entry name" value="BRCT_Ect2_rpt1"/>
    <property type="match status" value="1"/>
</dbReference>
<dbReference type="InterPro" id="IPR049396">
    <property type="entry name" value="ECT2_BRCT0"/>
</dbReference>
<dbReference type="CDD" id="cd00160">
    <property type="entry name" value="RhoGEF"/>
    <property type="match status" value="1"/>
</dbReference>
<dbReference type="Pfam" id="PF12738">
    <property type="entry name" value="PTCB-BRCT"/>
    <property type="match status" value="1"/>
</dbReference>
<dbReference type="InterPro" id="IPR035899">
    <property type="entry name" value="DBL_dom_sf"/>
</dbReference>
<feature type="region of interest" description="Disordered" evidence="1">
    <location>
        <begin position="1034"/>
        <end position="1108"/>
    </location>
</feature>
<feature type="compositionally biased region" description="Basic residues" evidence="1">
    <location>
        <begin position="436"/>
        <end position="448"/>
    </location>
</feature>
<dbReference type="Gene3D" id="1.20.900.10">
    <property type="entry name" value="Dbl homology (DH) domain"/>
    <property type="match status" value="1"/>
</dbReference>
<dbReference type="Gene3D" id="2.30.29.30">
    <property type="entry name" value="Pleckstrin-homology domain (PH domain)/Phosphotyrosine-binding domain (PTB)"/>
    <property type="match status" value="1"/>
</dbReference>
<dbReference type="InterPro" id="IPR001357">
    <property type="entry name" value="BRCT_dom"/>
</dbReference>
<protein>
    <submittedName>
        <fullName evidence="4">Protein ECT2</fullName>
    </submittedName>
</protein>
<evidence type="ECO:0000256" key="1">
    <source>
        <dbReference type="SAM" id="MobiDB-lite"/>
    </source>
</evidence>
<feature type="region of interest" description="Disordered" evidence="1">
    <location>
        <begin position="904"/>
        <end position="954"/>
    </location>
</feature>
<dbReference type="SMART" id="SM00292">
    <property type="entry name" value="BRCT"/>
    <property type="match status" value="2"/>
</dbReference>
<feature type="domain" description="DH" evidence="2">
    <location>
        <begin position="491"/>
        <end position="680"/>
    </location>
</feature>
<feature type="compositionally biased region" description="Polar residues" evidence="1">
    <location>
        <begin position="934"/>
        <end position="954"/>
    </location>
</feature>
<dbReference type="Pfam" id="PF00621">
    <property type="entry name" value="RhoGEF"/>
    <property type="match status" value="1"/>
</dbReference>
<feature type="region of interest" description="Disordered" evidence="1">
    <location>
        <begin position="985"/>
        <end position="1013"/>
    </location>
</feature>
<evidence type="ECO:0000313" key="4">
    <source>
        <dbReference type="EMBL" id="KAI2659368.1"/>
    </source>
</evidence>
<dbReference type="InterPro" id="IPR026817">
    <property type="entry name" value="Ect2"/>
</dbReference>
<sequence length="1108" mass="124699">MADSSIVTLGPGRSLLVDSSVYDSRMAETSKEQFFMGLHADETEDALPRVETRVVLVGEAGNMAELEKALQAITIMEVPVVKIKEGQPGTEAREKLIKSIVNMDINTPCIKTDNVRDFGDGENCEFETVFVLKDFQAPEYSFLYKNDNRILGPPAVMHCASKGEPLPFSSRPLFSMTMLNLSLCFTGFRKKDEVVTLVNLVHHMGGTIRKDFDSAKVTHLIARSTHGEKYRLAVCMGTPILTPEWIHKAWEHKDDINFHASNEEFRTEFKVPPFQDCVLSFLGFSEEEKTNMEERTQKHGGRVQAVGDERCTHLVVEENSIKELPFTPSKRLYVVKQEWFWGSIQMDARAGETMYSYEKPESPAMKKAVSLLSLTTPNSGRKRRRLRETLAQLTKETEISPFPPRKRPSAEHSLSMGSLLDISNTPDTCKSSGERRCRRSSGRRRSARQSRSEKERPLQRTSTPVCRQEADQTENAKPPKSSTPALPKQSARWQVSKELYQTESNYVDILATVLQLFKYPLDKEGQVGGPILAQEEIKTIFGSIPDIYEVHTRIKADLEELVMNWSEERSVGDIILKYSKELVKAYPPFVNFFEMSKETIVRCERQKPRFHAFLKINQAKPECGRQTLVELLIRPVQRLPSVALLLNDIKKHTSDDNPDKVTLEKAIESLKEVMTHINEDKRKTEGQKQIFDVVYEVDGCPTRPRTAASRDGAAKPMIARRLECFSWISLAFANLLSSHRSLVHRVETIALGDKPCDRGEHVTLFLFNDCLEIARKRHKVITTFRSPLGQTRPPAQLKHIALMPLSQIRRVLDIQDTEAPWRGKRILVVCHFTIELARIQGRKLHPECQNAFALVVRPPTEQENLLFSFQLTAEDTLKSAWLKTLCRQVANTICRADANPRSCPGRPERHILASSSPTGHEVASYPHGSGEDLIQSTDPDSVQVSTKDMDSTLSRASRAIKKTSKKVTRAFSFTKTPKRVLQRAFMANGTPDERSPGPDADHMGRMSSSSTLAMSRSASTFSLTGSIKSAVVQRSNSLDHAPRPRVPVCVRTPCSPERADEPAAPETQLRPSILSLPAAQPVAPSRELLAPPKPQRRFPGSPRRETLL</sequence>
<reference evidence="4 5" key="1">
    <citation type="submission" date="2022-01" db="EMBL/GenBank/DDBJ databases">
        <title>A high-quality chromosome-level genome assembly of rohu carp, Labeo rohita.</title>
        <authorList>
            <person name="Arick M.A. II"/>
            <person name="Hsu C.-Y."/>
            <person name="Magbanua Z."/>
            <person name="Pechanova O."/>
            <person name="Grover C."/>
            <person name="Miller E."/>
            <person name="Thrash A."/>
            <person name="Ezzel L."/>
            <person name="Alam S."/>
            <person name="Benzie J."/>
            <person name="Hamilton M."/>
            <person name="Karsi A."/>
            <person name="Lawrence M.L."/>
            <person name="Peterson D.G."/>
        </authorList>
    </citation>
    <scope>NUCLEOTIDE SEQUENCE [LARGE SCALE GENOMIC DNA]</scope>
    <source>
        <strain evidence="5">BAU-BD-2019</strain>
        <tissue evidence="4">Blood</tissue>
    </source>
</reference>
<gene>
    <name evidence="4" type="ORF">H4Q32_023660</name>
</gene>
<evidence type="ECO:0000259" key="3">
    <source>
        <dbReference type="PROSITE" id="PS50172"/>
    </source>
</evidence>
<dbReference type="InterPro" id="IPR036420">
    <property type="entry name" value="BRCT_dom_sf"/>
</dbReference>
<dbReference type="InterPro" id="IPR001331">
    <property type="entry name" value="GDS_CDC24_CS"/>
</dbReference>
<dbReference type="SUPFAM" id="SSF52113">
    <property type="entry name" value="BRCT domain"/>
    <property type="match status" value="2"/>
</dbReference>
<dbReference type="Pfam" id="PF21242">
    <property type="entry name" value="ECT2_PH"/>
    <property type="match status" value="2"/>
</dbReference>
<dbReference type="InterPro" id="IPR011993">
    <property type="entry name" value="PH-like_dom_sf"/>
</dbReference>
<evidence type="ECO:0000259" key="2">
    <source>
        <dbReference type="PROSITE" id="PS50010"/>
    </source>
</evidence>
<feature type="domain" description="BRCT" evidence="3">
    <location>
        <begin position="269"/>
        <end position="357"/>
    </location>
</feature>
<feature type="compositionally biased region" description="Basic and acidic residues" evidence="1">
    <location>
        <begin position="991"/>
        <end position="1004"/>
    </location>
</feature>
<dbReference type="PROSITE" id="PS50172">
    <property type="entry name" value="BRCT"/>
    <property type="match status" value="2"/>
</dbReference>
<dbReference type="InterPro" id="IPR049395">
    <property type="entry name" value="ECT2_PH"/>
</dbReference>
<name>A0ABQ8MBZ3_LABRO</name>
<evidence type="ECO:0000313" key="5">
    <source>
        <dbReference type="Proteomes" id="UP000830375"/>
    </source>
</evidence>
<dbReference type="PROSITE" id="PS50010">
    <property type="entry name" value="DH_2"/>
    <property type="match status" value="1"/>
</dbReference>
<dbReference type="Gene3D" id="3.40.50.10190">
    <property type="entry name" value="BRCT domain"/>
    <property type="match status" value="3"/>
</dbReference>
<dbReference type="Proteomes" id="UP000830375">
    <property type="component" value="Unassembled WGS sequence"/>
</dbReference>
<dbReference type="SMART" id="SM00325">
    <property type="entry name" value="RhoGEF"/>
    <property type="match status" value="1"/>
</dbReference>
<dbReference type="SUPFAM" id="SSF48065">
    <property type="entry name" value="DBL homology domain (DH-domain)"/>
    <property type="match status" value="1"/>
</dbReference>
<keyword evidence="5" id="KW-1185">Reference proteome</keyword>
<feature type="region of interest" description="Disordered" evidence="1">
    <location>
        <begin position="392"/>
        <end position="491"/>
    </location>
</feature>
<dbReference type="InterPro" id="IPR000219">
    <property type="entry name" value="DH_dom"/>
</dbReference>
<accession>A0ABQ8MBZ3</accession>
<dbReference type="PANTHER" id="PTHR16777">
    <property type="entry name" value="PROTEIN ECT2"/>
    <property type="match status" value="1"/>
</dbReference>